<evidence type="ECO:0000256" key="1">
    <source>
        <dbReference type="SAM" id="Phobius"/>
    </source>
</evidence>
<keyword evidence="4" id="KW-1185">Reference proteome</keyword>
<dbReference type="AlphaFoldDB" id="A0A1I7SRP2"/>
<keyword evidence="1" id="KW-0472">Membrane</keyword>
<gene>
    <name evidence="2" type="ORF">BXYJ_LOCUS5315</name>
</gene>
<evidence type="ECO:0000313" key="2">
    <source>
        <dbReference type="EMBL" id="CAD5217922.1"/>
    </source>
</evidence>
<dbReference type="EMBL" id="CAJFDI010000002">
    <property type="protein sequence ID" value="CAD5217922.1"/>
    <property type="molecule type" value="Genomic_DNA"/>
</dbReference>
<dbReference type="Proteomes" id="UP000095284">
    <property type="component" value="Unplaced"/>
</dbReference>
<organism evidence="3 5">
    <name type="scientific">Bursaphelenchus xylophilus</name>
    <name type="common">Pinewood nematode worm</name>
    <name type="synonym">Aphelenchoides xylophilus</name>
    <dbReference type="NCBI Taxonomy" id="6326"/>
    <lineage>
        <taxon>Eukaryota</taxon>
        <taxon>Metazoa</taxon>
        <taxon>Ecdysozoa</taxon>
        <taxon>Nematoda</taxon>
        <taxon>Chromadorea</taxon>
        <taxon>Rhabditida</taxon>
        <taxon>Tylenchina</taxon>
        <taxon>Tylenchomorpha</taxon>
        <taxon>Aphelenchoidea</taxon>
        <taxon>Aphelenchoididae</taxon>
        <taxon>Bursaphelenchus</taxon>
    </lineage>
</organism>
<keyword evidence="1" id="KW-0812">Transmembrane</keyword>
<feature type="transmembrane region" description="Helical" evidence="1">
    <location>
        <begin position="42"/>
        <end position="65"/>
    </location>
</feature>
<dbReference type="Proteomes" id="UP000659654">
    <property type="component" value="Unassembled WGS sequence"/>
</dbReference>
<evidence type="ECO:0000313" key="3">
    <source>
        <dbReference type="Proteomes" id="UP000095284"/>
    </source>
</evidence>
<name>A0A1I7SRP2_BURXY</name>
<accession>A0A1I7SRP2</accession>
<proteinExistence type="predicted"/>
<reference evidence="2" key="2">
    <citation type="submission" date="2020-09" db="EMBL/GenBank/DDBJ databases">
        <authorList>
            <person name="Kikuchi T."/>
        </authorList>
    </citation>
    <scope>NUCLEOTIDE SEQUENCE</scope>
    <source>
        <strain evidence="2">Ka4C1</strain>
    </source>
</reference>
<reference evidence="5" key="1">
    <citation type="submission" date="2016-11" db="UniProtKB">
        <authorList>
            <consortium name="WormBaseParasite"/>
        </authorList>
    </citation>
    <scope>IDENTIFICATION</scope>
</reference>
<evidence type="ECO:0000313" key="4">
    <source>
        <dbReference type="Proteomes" id="UP000659654"/>
    </source>
</evidence>
<protein>
    <submittedName>
        <fullName evidence="2">(pine wood nematode) hypothetical protein</fullName>
    </submittedName>
</protein>
<dbReference type="Proteomes" id="UP000582659">
    <property type="component" value="Unassembled WGS sequence"/>
</dbReference>
<dbReference type="EMBL" id="CAJFCV020000002">
    <property type="protein sequence ID" value="CAG9102047.1"/>
    <property type="molecule type" value="Genomic_DNA"/>
</dbReference>
<dbReference type="WBParaSite" id="BXY_1570800.1">
    <property type="protein sequence ID" value="BXY_1570800.1"/>
    <property type="gene ID" value="BXY_1570800"/>
</dbReference>
<evidence type="ECO:0000313" key="5">
    <source>
        <dbReference type="WBParaSite" id="BXY_1570800.1"/>
    </source>
</evidence>
<keyword evidence="1" id="KW-1133">Transmembrane helix</keyword>
<sequence length="102" mass="11178">MRISFLLQGVLLGDEGHVGVLVLKDISAQTFHSLERNADNGSSWAAVVIAVLLLYMLIPCFGSLLQSVHIAVGHGERAVEPFDPRFDCSLLPVYLELQAMWA</sequence>